<keyword evidence="6 10" id="KW-0547">Nucleotide-binding</keyword>
<dbReference type="AlphaFoldDB" id="A0A892ZNG8"/>
<evidence type="ECO:0000256" key="6">
    <source>
        <dbReference type="ARBA" id="ARBA00022741"/>
    </source>
</evidence>
<comment type="pathway">
    <text evidence="3 10">Amino-acid biosynthesis; L-histidine biosynthesis; L-histidine from 5-phospho-alpha-D-ribose 1-diphosphate: step 2/9.</text>
</comment>
<evidence type="ECO:0000256" key="3">
    <source>
        <dbReference type="ARBA" id="ARBA00005204"/>
    </source>
</evidence>
<evidence type="ECO:0000256" key="9">
    <source>
        <dbReference type="ARBA" id="ARBA00023102"/>
    </source>
</evidence>
<dbReference type="GO" id="GO:0005524">
    <property type="term" value="F:ATP binding"/>
    <property type="evidence" value="ECO:0007669"/>
    <property type="project" value="UniProtKB-KW"/>
</dbReference>
<comment type="subcellular location">
    <subcellularLocation>
        <location evidence="2 10">Cytoplasm</location>
    </subcellularLocation>
</comment>
<gene>
    <name evidence="10" type="primary">hisE</name>
    <name evidence="11" type="ORF">JQU52_02065</name>
</gene>
<dbReference type="InterPro" id="IPR008179">
    <property type="entry name" value="HisE"/>
</dbReference>
<evidence type="ECO:0000256" key="1">
    <source>
        <dbReference type="ARBA" id="ARBA00001460"/>
    </source>
</evidence>
<dbReference type="HAMAP" id="MF_01020">
    <property type="entry name" value="HisE"/>
    <property type="match status" value="1"/>
</dbReference>
<evidence type="ECO:0000313" key="11">
    <source>
        <dbReference type="EMBL" id="QRQ83236.1"/>
    </source>
</evidence>
<dbReference type="EC" id="3.6.1.31" evidence="10"/>
<keyword evidence="7 10" id="KW-0378">Hydrolase</keyword>
<dbReference type="Pfam" id="PF01503">
    <property type="entry name" value="PRA-PH"/>
    <property type="match status" value="1"/>
</dbReference>
<dbReference type="RefSeq" id="WP_230340503.1">
    <property type="nucleotide sequence ID" value="NZ_CP069798.1"/>
</dbReference>
<keyword evidence="5 10" id="KW-0028">Amino-acid biosynthesis</keyword>
<dbReference type="Gene3D" id="1.10.287.1080">
    <property type="entry name" value="MazG-like"/>
    <property type="match status" value="1"/>
</dbReference>
<dbReference type="EMBL" id="CP069798">
    <property type="protein sequence ID" value="QRQ83236.1"/>
    <property type="molecule type" value="Genomic_DNA"/>
</dbReference>
<keyword evidence="9 10" id="KW-0368">Histidine biosynthesis</keyword>
<dbReference type="GO" id="GO:0004636">
    <property type="term" value="F:phosphoribosyl-ATP diphosphatase activity"/>
    <property type="evidence" value="ECO:0007669"/>
    <property type="project" value="UniProtKB-UniRule"/>
</dbReference>
<dbReference type="PANTHER" id="PTHR42945:SF9">
    <property type="entry name" value="HISTIDINE BIOSYNTHESIS BIFUNCTIONAL PROTEIN HISIE"/>
    <property type="match status" value="1"/>
</dbReference>
<dbReference type="UniPathway" id="UPA00031">
    <property type="reaction ID" value="UER00007"/>
</dbReference>
<dbReference type="GO" id="GO:0005737">
    <property type="term" value="C:cytoplasm"/>
    <property type="evidence" value="ECO:0007669"/>
    <property type="project" value="UniProtKB-SubCell"/>
</dbReference>
<evidence type="ECO:0000256" key="10">
    <source>
        <dbReference type="HAMAP-Rule" id="MF_01020"/>
    </source>
</evidence>
<evidence type="ECO:0000256" key="4">
    <source>
        <dbReference type="ARBA" id="ARBA00022490"/>
    </source>
</evidence>
<sequence length="108" mass="12131">MHLDTVLSDIADVMEIRRNAAPGSSYVSQLLHEGEDKILKKVIEEAGEILMASKDGNKLQIIKEIADEWFHTMVLLAHHGLRPEDVLMELKRRQNISGLDEKAGRTTA</sequence>
<evidence type="ECO:0000256" key="8">
    <source>
        <dbReference type="ARBA" id="ARBA00022840"/>
    </source>
</evidence>
<dbReference type="NCBIfam" id="TIGR03188">
    <property type="entry name" value="histidine_hisI"/>
    <property type="match status" value="1"/>
</dbReference>
<dbReference type="NCBIfam" id="NF001611">
    <property type="entry name" value="PRK00400.1-3"/>
    <property type="match status" value="1"/>
</dbReference>
<accession>A0A892ZNG8</accession>
<dbReference type="InterPro" id="IPR021130">
    <property type="entry name" value="PRib-ATP_PPHydrolase-like"/>
</dbReference>
<dbReference type="SUPFAM" id="SSF101386">
    <property type="entry name" value="all-alpha NTP pyrophosphatases"/>
    <property type="match status" value="1"/>
</dbReference>
<dbReference type="Proteomes" id="UP000653156">
    <property type="component" value="Chromosome"/>
</dbReference>
<evidence type="ECO:0000256" key="2">
    <source>
        <dbReference type="ARBA" id="ARBA00004496"/>
    </source>
</evidence>
<keyword evidence="12" id="KW-1185">Reference proteome</keyword>
<comment type="catalytic activity">
    <reaction evidence="1 10">
        <text>1-(5-phospho-beta-D-ribosyl)-ATP + H2O = 1-(5-phospho-beta-D-ribosyl)-5'-AMP + diphosphate + H(+)</text>
        <dbReference type="Rhea" id="RHEA:22828"/>
        <dbReference type="ChEBI" id="CHEBI:15377"/>
        <dbReference type="ChEBI" id="CHEBI:15378"/>
        <dbReference type="ChEBI" id="CHEBI:33019"/>
        <dbReference type="ChEBI" id="CHEBI:59457"/>
        <dbReference type="ChEBI" id="CHEBI:73183"/>
        <dbReference type="EC" id="3.6.1.31"/>
    </reaction>
</comment>
<evidence type="ECO:0000256" key="7">
    <source>
        <dbReference type="ARBA" id="ARBA00022801"/>
    </source>
</evidence>
<name>A0A892ZNG8_9NEIS</name>
<keyword evidence="8 10" id="KW-0067">ATP-binding</keyword>
<organism evidence="11 12">
    <name type="scientific">Paralysiella testudinis</name>
    <dbReference type="NCBI Taxonomy" id="2809020"/>
    <lineage>
        <taxon>Bacteria</taxon>
        <taxon>Pseudomonadati</taxon>
        <taxon>Pseudomonadota</taxon>
        <taxon>Betaproteobacteria</taxon>
        <taxon>Neisseriales</taxon>
        <taxon>Neisseriaceae</taxon>
        <taxon>Paralysiella</taxon>
    </lineage>
</organism>
<dbReference type="KEGG" id="ptes:JQU52_02065"/>
<evidence type="ECO:0000256" key="5">
    <source>
        <dbReference type="ARBA" id="ARBA00022605"/>
    </source>
</evidence>
<reference evidence="11" key="1">
    <citation type="submission" date="2021-02" db="EMBL/GenBank/DDBJ databases">
        <title>Neisseriaceae sp. 26B isolated from the cloaca of a Common Toad-headed Turtle (Mesoclemmys nasuta).</title>
        <authorList>
            <person name="Spergser J."/>
            <person name="Busse H.-J."/>
        </authorList>
    </citation>
    <scope>NUCLEOTIDE SEQUENCE</scope>
    <source>
        <strain evidence="11">26B</strain>
    </source>
</reference>
<evidence type="ECO:0000313" key="12">
    <source>
        <dbReference type="Proteomes" id="UP000653156"/>
    </source>
</evidence>
<protein>
    <recommendedName>
        <fullName evidence="10">Phosphoribosyl-ATP pyrophosphatase</fullName>
        <shortName evidence="10">PRA-PH</shortName>
        <ecNumber evidence="10">3.6.1.31</ecNumber>
    </recommendedName>
</protein>
<proteinExistence type="inferred from homology"/>
<dbReference type="CDD" id="cd11534">
    <property type="entry name" value="NTP-PPase_HisIE_like"/>
    <property type="match status" value="1"/>
</dbReference>
<dbReference type="GO" id="GO:0000105">
    <property type="term" value="P:L-histidine biosynthetic process"/>
    <property type="evidence" value="ECO:0007669"/>
    <property type="project" value="UniProtKB-UniRule"/>
</dbReference>
<keyword evidence="4 10" id="KW-0963">Cytoplasm</keyword>
<comment type="similarity">
    <text evidence="10">Belongs to the PRA-PH family.</text>
</comment>
<dbReference type="PANTHER" id="PTHR42945">
    <property type="entry name" value="HISTIDINE BIOSYNTHESIS BIFUNCTIONAL PROTEIN"/>
    <property type="match status" value="1"/>
</dbReference>